<comment type="caution">
    <text evidence="3">The sequence shown here is derived from an EMBL/GenBank/DDBJ whole genome shotgun (WGS) entry which is preliminary data.</text>
</comment>
<gene>
    <name evidence="3" type="ORF">IPJ27_06060</name>
</gene>
<dbReference type="InterPro" id="IPR015590">
    <property type="entry name" value="Aldehyde_DH_dom"/>
</dbReference>
<dbReference type="Proteomes" id="UP000697998">
    <property type="component" value="Unassembled WGS sequence"/>
</dbReference>
<organism evidence="3 4">
    <name type="scientific">Candidatus Accumulibacter proximus</name>
    <dbReference type="NCBI Taxonomy" id="2954385"/>
    <lineage>
        <taxon>Bacteria</taxon>
        <taxon>Pseudomonadati</taxon>
        <taxon>Pseudomonadota</taxon>
        <taxon>Betaproteobacteria</taxon>
        <taxon>Candidatus Accumulibacter</taxon>
    </lineage>
</organism>
<evidence type="ECO:0000259" key="2">
    <source>
        <dbReference type="Pfam" id="PF00171"/>
    </source>
</evidence>
<keyword evidence="1" id="KW-0560">Oxidoreductase</keyword>
<proteinExistence type="predicted"/>
<dbReference type="PANTHER" id="PTHR43353:SF6">
    <property type="entry name" value="CYTOPLASMIC ALDEHYDE DEHYDROGENASE (EUROFUNG)"/>
    <property type="match status" value="1"/>
</dbReference>
<dbReference type="Pfam" id="PF00171">
    <property type="entry name" value="Aldedh"/>
    <property type="match status" value="1"/>
</dbReference>
<accession>A0A935PXZ5</accession>
<dbReference type="EMBL" id="JADJMH010000004">
    <property type="protein sequence ID" value="MBK7674357.1"/>
    <property type="molecule type" value="Genomic_DNA"/>
</dbReference>
<evidence type="ECO:0000313" key="4">
    <source>
        <dbReference type="Proteomes" id="UP000697998"/>
    </source>
</evidence>
<evidence type="ECO:0000256" key="1">
    <source>
        <dbReference type="ARBA" id="ARBA00023002"/>
    </source>
</evidence>
<dbReference type="AlphaFoldDB" id="A0A935PXZ5"/>
<evidence type="ECO:0000313" key="3">
    <source>
        <dbReference type="EMBL" id="MBK7674357.1"/>
    </source>
</evidence>
<dbReference type="InterPro" id="IPR016161">
    <property type="entry name" value="Ald_DH/histidinol_DH"/>
</dbReference>
<protein>
    <submittedName>
        <fullName evidence="3">Aldehyde dehydrogenase</fullName>
    </submittedName>
</protein>
<dbReference type="Gene3D" id="3.40.605.10">
    <property type="entry name" value="Aldehyde Dehydrogenase, Chain A, domain 1"/>
    <property type="match status" value="2"/>
</dbReference>
<dbReference type="PANTHER" id="PTHR43353">
    <property type="entry name" value="SUCCINATE-SEMIALDEHYDE DEHYDROGENASE, MITOCHONDRIAL"/>
    <property type="match status" value="1"/>
</dbReference>
<sequence>MSESDEILAIPLWINGHAYLTMAPAFFDVRDVRSGKVRRRTPLYGAAEALAAVESARNALPAWAALTEETRARLLAALADALAGYAEHFAGLIAEETGKDAAAAATEVSAALHVLRSAPAGTAATGGGTVVAVVSDDRAPLLGPLQQAAPALLAGATLVLKPSPKAPSAIFALAELTARSGFAGGVFNILQGDLAAIEGLCAADAVSRVLFAGDPALGSKVAAIANRHGKLFVD</sequence>
<dbReference type="InterPro" id="IPR016162">
    <property type="entry name" value="Ald_DH_N"/>
</dbReference>
<name>A0A935PXZ5_9PROT</name>
<dbReference type="GO" id="GO:0009450">
    <property type="term" value="P:gamma-aminobutyric acid catabolic process"/>
    <property type="evidence" value="ECO:0007669"/>
    <property type="project" value="TreeGrafter"/>
</dbReference>
<feature type="domain" description="Aldehyde dehydrogenase" evidence="2">
    <location>
        <begin position="27"/>
        <end position="230"/>
    </location>
</feature>
<dbReference type="InterPro" id="IPR050740">
    <property type="entry name" value="Aldehyde_DH_Superfamily"/>
</dbReference>
<dbReference type="SUPFAM" id="SSF53720">
    <property type="entry name" value="ALDH-like"/>
    <property type="match status" value="1"/>
</dbReference>
<dbReference type="GO" id="GO:0004777">
    <property type="term" value="F:succinate-semialdehyde dehydrogenase (NAD+) activity"/>
    <property type="evidence" value="ECO:0007669"/>
    <property type="project" value="TreeGrafter"/>
</dbReference>
<reference evidence="3 4" key="1">
    <citation type="submission" date="2020-10" db="EMBL/GenBank/DDBJ databases">
        <title>Connecting structure to function with the recovery of over 1000 high-quality activated sludge metagenome-assembled genomes encoding full-length rRNA genes using long-read sequencing.</title>
        <authorList>
            <person name="Singleton C.M."/>
            <person name="Petriglieri F."/>
            <person name="Kristensen J.M."/>
            <person name="Kirkegaard R.H."/>
            <person name="Michaelsen T.Y."/>
            <person name="Andersen M.H."/>
            <person name="Karst S.M."/>
            <person name="Dueholm M.S."/>
            <person name="Nielsen P.H."/>
            <person name="Albertsen M."/>
        </authorList>
    </citation>
    <scope>NUCLEOTIDE SEQUENCE [LARGE SCALE GENOMIC DNA]</scope>
    <source>
        <strain evidence="3">EsbW_18-Q3-R4-48_BATAC.285</strain>
    </source>
</reference>